<dbReference type="EMBL" id="JABDTM020022703">
    <property type="protein sequence ID" value="KAH0815724.1"/>
    <property type="molecule type" value="Genomic_DNA"/>
</dbReference>
<reference evidence="1" key="1">
    <citation type="journal article" date="2020" name="J Insects Food Feed">
        <title>The yellow mealworm (Tenebrio molitor) genome: a resource for the emerging insects as food and feed industry.</title>
        <authorList>
            <person name="Eriksson T."/>
            <person name="Andere A."/>
            <person name="Kelstrup H."/>
            <person name="Emery V."/>
            <person name="Picard C."/>
        </authorList>
    </citation>
    <scope>NUCLEOTIDE SEQUENCE</scope>
    <source>
        <strain evidence="1">Stoneville</strain>
        <tissue evidence="1">Whole head</tissue>
    </source>
</reference>
<dbReference type="AlphaFoldDB" id="A0A8J6LBG2"/>
<organism evidence="1 2">
    <name type="scientific">Tenebrio molitor</name>
    <name type="common">Yellow mealworm beetle</name>
    <dbReference type="NCBI Taxonomy" id="7067"/>
    <lineage>
        <taxon>Eukaryota</taxon>
        <taxon>Metazoa</taxon>
        <taxon>Ecdysozoa</taxon>
        <taxon>Arthropoda</taxon>
        <taxon>Hexapoda</taxon>
        <taxon>Insecta</taxon>
        <taxon>Pterygota</taxon>
        <taxon>Neoptera</taxon>
        <taxon>Endopterygota</taxon>
        <taxon>Coleoptera</taxon>
        <taxon>Polyphaga</taxon>
        <taxon>Cucujiformia</taxon>
        <taxon>Tenebrionidae</taxon>
        <taxon>Tenebrio</taxon>
    </lineage>
</organism>
<keyword evidence="2" id="KW-1185">Reference proteome</keyword>
<proteinExistence type="predicted"/>
<dbReference type="Proteomes" id="UP000719412">
    <property type="component" value="Unassembled WGS sequence"/>
</dbReference>
<gene>
    <name evidence="1" type="ORF">GEV33_007066</name>
</gene>
<evidence type="ECO:0000313" key="1">
    <source>
        <dbReference type="EMBL" id="KAH0815724.1"/>
    </source>
</evidence>
<accession>A0A8J6LBG2</accession>
<protein>
    <submittedName>
        <fullName evidence="1">Uncharacterized protein</fullName>
    </submittedName>
</protein>
<sequence>MHEEVVVRLTLCHLQRCRHTAGARFCGELADMKGGWAASPGNTAPVNPPALLALQPLLTQASTPVQTVQQSTTTAAQPKQDTSMAPRSLAIFRGVVNLRRALVGDNERSRPVELDREEFSGYGKCLNSKM</sequence>
<comment type="caution">
    <text evidence="1">The sequence shown here is derived from an EMBL/GenBank/DDBJ whole genome shotgun (WGS) entry which is preliminary data.</text>
</comment>
<evidence type="ECO:0000313" key="2">
    <source>
        <dbReference type="Proteomes" id="UP000719412"/>
    </source>
</evidence>
<reference evidence="1" key="2">
    <citation type="submission" date="2021-08" db="EMBL/GenBank/DDBJ databases">
        <authorList>
            <person name="Eriksson T."/>
        </authorList>
    </citation>
    <scope>NUCLEOTIDE SEQUENCE</scope>
    <source>
        <strain evidence="1">Stoneville</strain>
        <tissue evidence="1">Whole head</tissue>
    </source>
</reference>
<name>A0A8J6LBG2_TENMO</name>